<dbReference type="Gene3D" id="3.40.630.30">
    <property type="match status" value="2"/>
</dbReference>
<dbReference type="Proteomes" id="UP000531840">
    <property type="component" value="Unassembled WGS sequence"/>
</dbReference>
<dbReference type="Gene3D" id="1.20.58.90">
    <property type="match status" value="1"/>
</dbReference>
<dbReference type="InterPro" id="IPR016181">
    <property type="entry name" value="Acyl_CoA_acyltransferase"/>
</dbReference>
<evidence type="ECO:0000256" key="5">
    <source>
        <dbReference type="ARBA" id="ARBA00022960"/>
    </source>
</evidence>
<dbReference type="EMBL" id="JACBYF010000003">
    <property type="protein sequence ID" value="NYS47125.1"/>
    <property type="molecule type" value="Genomic_DNA"/>
</dbReference>
<name>A0ABX2T1P3_9BACL</name>
<keyword evidence="3" id="KW-0963">Cytoplasm</keyword>
<evidence type="ECO:0000313" key="9">
    <source>
        <dbReference type="EMBL" id="NYS47125.1"/>
    </source>
</evidence>
<sequence>MIFTEITLEELKKHQENSENRYLFPQSNIYKFLANSNNVKTKILGIKDGENIVAYSIFNIFKYKKFFSKLVSYYGPIMDYNNKEIVNFYFKELKNYFKKDLKVLSVVVNPFFNQFIFEDINKKEEVELAKDINSIISNIGFKPLNKDYFDDNSLASHCVYSKDLTNITKDNLLKNISSKARSSINKTKTDGVLIRDLDLNIKEDFEIFDNLNKITSDRLEVSLQSANYFLNLQKYLGDKIHIKLSYIDFNKFINENNSKIDKLKSEKNTLVNSLEDPNTNQKRTQNKIFEIEKNIVSIEKKIEKLNNSNKDNDIVNLSCAVFIESGEDLIYFLGMTNKELNAFEGPYAIQHFMMNYALDNEFKYYNFYATSNNFSKDAVDYSILQFKRSFNGNIEWFMDNYELKNCLGKFIK</sequence>
<dbReference type="Pfam" id="PF02388">
    <property type="entry name" value="FemAB"/>
    <property type="match status" value="1"/>
</dbReference>
<comment type="subcellular location">
    <subcellularLocation>
        <location evidence="1">Cytoplasm</location>
    </subcellularLocation>
</comment>
<dbReference type="PROSITE" id="PS51191">
    <property type="entry name" value="FEMABX"/>
    <property type="match status" value="1"/>
</dbReference>
<dbReference type="PANTHER" id="PTHR36174">
    <property type="entry name" value="LIPID II:GLYCINE GLYCYLTRANSFERASE"/>
    <property type="match status" value="1"/>
</dbReference>
<evidence type="ECO:0000256" key="6">
    <source>
        <dbReference type="ARBA" id="ARBA00022984"/>
    </source>
</evidence>
<keyword evidence="5" id="KW-0133">Cell shape</keyword>
<organism evidence="9 10">
    <name type="scientific">Gemelliphila palaticanis</name>
    <dbReference type="NCBI Taxonomy" id="81950"/>
    <lineage>
        <taxon>Bacteria</taxon>
        <taxon>Bacillati</taxon>
        <taxon>Bacillota</taxon>
        <taxon>Bacilli</taxon>
        <taxon>Bacillales</taxon>
        <taxon>Gemellaceae</taxon>
        <taxon>Gemelliphila</taxon>
    </lineage>
</organism>
<dbReference type="InterPro" id="IPR050644">
    <property type="entry name" value="PG_Glycine_Bridge_Synth"/>
</dbReference>
<dbReference type="SUPFAM" id="SSF55729">
    <property type="entry name" value="Acyl-CoA N-acyltransferases (Nat)"/>
    <property type="match status" value="2"/>
</dbReference>
<evidence type="ECO:0000256" key="8">
    <source>
        <dbReference type="ARBA" id="ARBA00023316"/>
    </source>
</evidence>
<proteinExistence type="inferred from homology"/>
<evidence type="ECO:0000256" key="2">
    <source>
        <dbReference type="ARBA" id="ARBA00009943"/>
    </source>
</evidence>
<dbReference type="PANTHER" id="PTHR36174:SF2">
    <property type="entry name" value="AMINOACYLTRANSFERASE FEMA"/>
    <property type="match status" value="1"/>
</dbReference>
<evidence type="ECO:0000313" key="10">
    <source>
        <dbReference type="Proteomes" id="UP000531840"/>
    </source>
</evidence>
<gene>
    <name evidence="9" type="ORF">HZY85_02810</name>
</gene>
<evidence type="ECO:0000256" key="7">
    <source>
        <dbReference type="ARBA" id="ARBA00023315"/>
    </source>
</evidence>
<evidence type="ECO:0000256" key="4">
    <source>
        <dbReference type="ARBA" id="ARBA00022679"/>
    </source>
</evidence>
<keyword evidence="6" id="KW-0573">Peptidoglycan synthesis</keyword>
<evidence type="ECO:0000256" key="3">
    <source>
        <dbReference type="ARBA" id="ARBA00022490"/>
    </source>
</evidence>
<comment type="similarity">
    <text evidence="2">Belongs to the FemABX family.</text>
</comment>
<protein>
    <submittedName>
        <fullName evidence="9">Peptidoglycan bridge formation glycyltransferase FemA/FemB family protein</fullName>
    </submittedName>
</protein>
<accession>A0ABX2T1P3</accession>
<keyword evidence="7" id="KW-0012">Acyltransferase</keyword>
<keyword evidence="8" id="KW-0961">Cell wall biogenesis/degradation</keyword>
<evidence type="ECO:0000256" key="1">
    <source>
        <dbReference type="ARBA" id="ARBA00004496"/>
    </source>
</evidence>
<keyword evidence="10" id="KW-1185">Reference proteome</keyword>
<dbReference type="InterPro" id="IPR003447">
    <property type="entry name" value="FEMABX"/>
</dbReference>
<comment type="caution">
    <text evidence="9">The sequence shown here is derived from an EMBL/GenBank/DDBJ whole genome shotgun (WGS) entry which is preliminary data.</text>
</comment>
<dbReference type="RefSeq" id="WP_179940650.1">
    <property type="nucleotide sequence ID" value="NZ_JACBYF010000003.1"/>
</dbReference>
<keyword evidence="4" id="KW-0808">Transferase</keyword>
<reference evidence="9 10" key="1">
    <citation type="submission" date="2020-07" db="EMBL/GenBank/DDBJ databases">
        <title>MOT database genomes.</title>
        <authorList>
            <person name="Joseph S."/>
            <person name="Aduse-Opoku J."/>
            <person name="Hashim A."/>
            <person name="Wade W."/>
            <person name="Curtis M."/>
        </authorList>
    </citation>
    <scope>NUCLEOTIDE SEQUENCE [LARGE SCALE GENOMIC DNA]</scope>
    <source>
        <strain evidence="9 10">CIP 106318</strain>
    </source>
</reference>